<dbReference type="eggNOG" id="COG2027">
    <property type="taxonomic scope" value="Bacteria"/>
</dbReference>
<evidence type="ECO:0000256" key="1">
    <source>
        <dbReference type="ARBA" id="ARBA00006096"/>
    </source>
</evidence>
<feature type="signal peptide" evidence="3">
    <location>
        <begin position="1"/>
        <end position="21"/>
    </location>
</feature>
<dbReference type="NCBIfam" id="TIGR00666">
    <property type="entry name" value="PBP4"/>
    <property type="match status" value="1"/>
</dbReference>
<dbReference type="EMBL" id="ATJV01000001">
    <property type="protein sequence ID" value="EPZ17197.1"/>
    <property type="molecule type" value="Genomic_DNA"/>
</dbReference>
<comment type="similarity">
    <text evidence="1">Belongs to the peptidase S13 family.</text>
</comment>
<dbReference type="Gene3D" id="3.50.80.20">
    <property type="entry name" value="D-Ala-D-Ala carboxypeptidase C, peptidase S13"/>
    <property type="match status" value="1"/>
</dbReference>
<proteinExistence type="inferred from homology"/>
<feature type="chain" id="PRO_5004561836" description="D-alanyl-D-alanine carboxypeptidase" evidence="3">
    <location>
        <begin position="22"/>
        <end position="476"/>
    </location>
</feature>
<dbReference type="PRINTS" id="PR00922">
    <property type="entry name" value="DADACBPTASE3"/>
</dbReference>
<dbReference type="GO" id="GO:0006508">
    <property type="term" value="P:proteolysis"/>
    <property type="evidence" value="ECO:0007669"/>
    <property type="project" value="InterPro"/>
</dbReference>
<dbReference type="PATRIC" id="fig|1348657.5.peg.16"/>
<dbReference type="PANTHER" id="PTHR30023:SF0">
    <property type="entry name" value="PENICILLIN-SENSITIVE CARBOXYPEPTIDASE A"/>
    <property type="match status" value="1"/>
</dbReference>
<dbReference type="STRING" id="1348657.M622_00080"/>
<dbReference type="Gene3D" id="3.40.710.10">
    <property type="entry name" value="DD-peptidase/beta-lactamase superfamily"/>
    <property type="match status" value="1"/>
</dbReference>
<keyword evidence="5" id="KW-1185">Reference proteome</keyword>
<evidence type="ECO:0000313" key="4">
    <source>
        <dbReference type="EMBL" id="EPZ17197.1"/>
    </source>
</evidence>
<dbReference type="Proteomes" id="UP000015455">
    <property type="component" value="Unassembled WGS sequence"/>
</dbReference>
<comment type="caution">
    <text evidence="4">The sequence shown here is derived from an EMBL/GenBank/DDBJ whole genome shotgun (WGS) entry which is preliminary data.</text>
</comment>
<dbReference type="InterPro" id="IPR012338">
    <property type="entry name" value="Beta-lactam/transpept-like"/>
</dbReference>
<dbReference type="OrthoDB" id="9802627at2"/>
<dbReference type="SUPFAM" id="SSF56601">
    <property type="entry name" value="beta-lactamase/transpeptidase-like"/>
    <property type="match status" value="1"/>
</dbReference>
<dbReference type="PANTHER" id="PTHR30023">
    <property type="entry name" value="D-ALANYL-D-ALANINE CARBOXYPEPTIDASE"/>
    <property type="match status" value="1"/>
</dbReference>
<name>S9ZUK3_9RHOO</name>
<reference evidence="4 5" key="1">
    <citation type="submission" date="2013-06" db="EMBL/GenBank/DDBJ databases">
        <title>Draft genome sequence of Thauera terpenica.</title>
        <authorList>
            <person name="Liu B."/>
            <person name="Frostegard A.H."/>
            <person name="Shapleigh J.P."/>
        </authorList>
    </citation>
    <scope>NUCLEOTIDE SEQUENCE [LARGE SCALE GENOMIC DNA]</scope>
    <source>
        <strain evidence="4 5">58Eu</strain>
    </source>
</reference>
<dbReference type="RefSeq" id="WP_021247480.1">
    <property type="nucleotide sequence ID" value="NZ_ATJV01000001.1"/>
</dbReference>
<dbReference type="GO" id="GO:0000270">
    <property type="term" value="P:peptidoglycan metabolic process"/>
    <property type="evidence" value="ECO:0007669"/>
    <property type="project" value="TreeGrafter"/>
</dbReference>
<dbReference type="GO" id="GO:0004185">
    <property type="term" value="F:serine-type carboxypeptidase activity"/>
    <property type="evidence" value="ECO:0007669"/>
    <property type="project" value="InterPro"/>
</dbReference>
<evidence type="ECO:0000313" key="5">
    <source>
        <dbReference type="Proteomes" id="UP000015455"/>
    </source>
</evidence>
<gene>
    <name evidence="4" type="ORF">M622_00080</name>
</gene>
<keyword evidence="2" id="KW-0378">Hydrolase</keyword>
<dbReference type="Pfam" id="PF02113">
    <property type="entry name" value="Peptidase_S13"/>
    <property type="match status" value="1"/>
</dbReference>
<dbReference type="MEROPS" id="S13.003"/>
<evidence type="ECO:0008006" key="6">
    <source>
        <dbReference type="Google" id="ProtNLM"/>
    </source>
</evidence>
<dbReference type="AlphaFoldDB" id="S9ZUK3"/>
<sequence>MRRAAHLLLSTLALFAAPLCAAQGLPPPLMLALENAHITPDAVSIWVQAVDDKTPSLSLNAEQPMNPASVMKLVTAFAAFEQLGPAHTWSTQLASSATVSKGVLAGDVYLVGGADPVLDQERVGKLLRRLRGLGIERISGDIVLDASVLRLPAHDPDAFDGRGLRPYNSGPYGLLMHYNTLQLALFPGQQTNEAVTVVAEPALAGVLIDNRVHTSNAACDVWYRDLEATLEPGRRLVLSGSLPAACGPRTWSAAPLPPEEFGTALVATLWSELGGHLDGLVRNGIMPVGTRTLLTHDSPPLADIIRDMNKWSSNVIARQLLASLAATHPSLAPETSDMVAEGARIALESLARVGLDTRALLIENGSGLSRIERVSADMLGHLLLLAWQRPWMPEYISALPIAGVDGTARRRLRDSAANGRAHIKTGSLNGVRAIAGYVLDRNGRRHAVVMMVNHAEAAASAAAQDALLEWVWAGGL</sequence>
<accession>S9ZUK3</accession>
<organism evidence="4 5">
    <name type="scientific">Thauera terpenica 58Eu</name>
    <dbReference type="NCBI Taxonomy" id="1348657"/>
    <lineage>
        <taxon>Bacteria</taxon>
        <taxon>Pseudomonadati</taxon>
        <taxon>Pseudomonadota</taxon>
        <taxon>Betaproteobacteria</taxon>
        <taxon>Rhodocyclales</taxon>
        <taxon>Zoogloeaceae</taxon>
        <taxon>Thauera</taxon>
    </lineage>
</organism>
<dbReference type="InterPro" id="IPR000667">
    <property type="entry name" value="Peptidase_S13"/>
</dbReference>
<evidence type="ECO:0000256" key="3">
    <source>
        <dbReference type="SAM" id="SignalP"/>
    </source>
</evidence>
<protein>
    <recommendedName>
        <fullName evidence="6">D-alanyl-D-alanine carboxypeptidase</fullName>
    </recommendedName>
</protein>
<evidence type="ECO:0000256" key="2">
    <source>
        <dbReference type="ARBA" id="ARBA00022801"/>
    </source>
</evidence>
<keyword evidence="3" id="KW-0732">Signal</keyword>